<dbReference type="EMBL" id="MU806536">
    <property type="protein sequence ID" value="KAJ3834407.1"/>
    <property type="molecule type" value="Genomic_DNA"/>
</dbReference>
<proteinExistence type="predicted"/>
<dbReference type="Proteomes" id="UP001163846">
    <property type="component" value="Unassembled WGS sequence"/>
</dbReference>
<dbReference type="AlphaFoldDB" id="A0AA38UDS3"/>
<organism evidence="2 3">
    <name type="scientific">Lentinula raphanica</name>
    <dbReference type="NCBI Taxonomy" id="153919"/>
    <lineage>
        <taxon>Eukaryota</taxon>
        <taxon>Fungi</taxon>
        <taxon>Dikarya</taxon>
        <taxon>Basidiomycota</taxon>
        <taxon>Agaricomycotina</taxon>
        <taxon>Agaricomycetes</taxon>
        <taxon>Agaricomycetidae</taxon>
        <taxon>Agaricales</taxon>
        <taxon>Marasmiineae</taxon>
        <taxon>Omphalotaceae</taxon>
        <taxon>Lentinula</taxon>
    </lineage>
</organism>
<name>A0AA38UDS3_9AGAR</name>
<sequence>MAHSRSDSILILLALGAALSSIAVATPLHPAPLLTRREDHRDLGDDDLLSCPFDNHAAVAGCSTPDLSRLLPESLSSREDNEPDGNVHHLILHSSSAGPLPLPTPVTTHVVVLEQRADNSQAGPSTAATSTQDVSASVEKIIVNLGTDKSQWTVDAVYIQLLRLESWYPDLTSANGEMSTFSTTTAGQIYANLVSEIQRRVEWFDVKLLSKRLHSQLKSVAELHAAAVQASSGASDPNLEAKTRADQLWRKLIKGRKGGAETDLIVSDGDDTTFKKTILGVRFSAVMSQQPFYVALALEEKKNAKLRAYAGQKGPKQ</sequence>
<evidence type="ECO:0000256" key="1">
    <source>
        <dbReference type="SAM" id="SignalP"/>
    </source>
</evidence>
<feature type="signal peptide" evidence="1">
    <location>
        <begin position="1"/>
        <end position="25"/>
    </location>
</feature>
<keyword evidence="3" id="KW-1185">Reference proteome</keyword>
<evidence type="ECO:0000313" key="3">
    <source>
        <dbReference type="Proteomes" id="UP001163846"/>
    </source>
</evidence>
<comment type="caution">
    <text evidence="2">The sequence shown here is derived from an EMBL/GenBank/DDBJ whole genome shotgun (WGS) entry which is preliminary data.</text>
</comment>
<keyword evidence="1" id="KW-0732">Signal</keyword>
<feature type="chain" id="PRO_5041391922" evidence="1">
    <location>
        <begin position="26"/>
        <end position="317"/>
    </location>
</feature>
<accession>A0AA38UDS3</accession>
<gene>
    <name evidence="2" type="ORF">F5878DRAFT_630549</name>
</gene>
<protein>
    <submittedName>
        <fullName evidence="2">Uncharacterized protein</fullName>
    </submittedName>
</protein>
<reference evidence="2" key="1">
    <citation type="submission" date="2022-08" db="EMBL/GenBank/DDBJ databases">
        <authorList>
            <consortium name="DOE Joint Genome Institute"/>
            <person name="Min B."/>
            <person name="Riley R."/>
            <person name="Sierra-Patev S."/>
            <person name="Naranjo-Ortiz M."/>
            <person name="Looney B."/>
            <person name="Konkel Z."/>
            <person name="Slot J.C."/>
            <person name="Sakamoto Y."/>
            <person name="Steenwyk J.L."/>
            <person name="Rokas A."/>
            <person name="Carro J."/>
            <person name="Camarero S."/>
            <person name="Ferreira P."/>
            <person name="Molpeceres G."/>
            <person name="Ruiz-Duenas F.J."/>
            <person name="Serrano A."/>
            <person name="Henrissat B."/>
            <person name="Drula E."/>
            <person name="Hughes K.W."/>
            <person name="Mata J.L."/>
            <person name="Ishikawa N.K."/>
            <person name="Vargas-Isla R."/>
            <person name="Ushijima S."/>
            <person name="Smith C.A."/>
            <person name="Ahrendt S."/>
            <person name="Andreopoulos W."/>
            <person name="He G."/>
            <person name="Labutti K."/>
            <person name="Lipzen A."/>
            <person name="Ng V."/>
            <person name="Sandor L."/>
            <person name="Barry K."/>
            <person name="Martinez A.T."/>
            <person name="Xiao Y."/>
            <person name="Gibbons J.G."/>
            <person name="Terashima K."/>
            <person name="Hibbett D.S."/>
            <person name="Grigoriev I.V."/>
        </authorList>
    </citation>
    <scope>NUCLEOTIDE SEQUENCE</scope>
    <source>
        <strain evidence="2">TFB9207</strain>
    </source>
</reference>
<evidence type="ECO:0000313" key="2">
    <source>
        <dbReference type="EMBL" id="KAJ3834407.1"/>
    </source>
</evidence>